<dbReference type="KEGG" id="rlc:K227x_23160"/>
<gene>
    <name evidence="1" type="ORF">K227x_23160</name>
</gene>
<dbReference type="Proteomes" id="UP000318538">
    <property type="component" value="Chromosome"/>
</dbReference>
<sequence length="82" mass="9516">MTVEQFRQQLSRAQLHPNDWIWMPPWIEEFARLQHSAAERLHVEAFRVLALPSTLHDRGVLGLAAFAGGSRRRVLPSSRRMQ</sequence>
<reference evidence="1 2" key="1">
    <citation type="submission" date="2019-02" db="EMBL/GenBank/DDBJ databases">
        <title>Deep-cultivation of Planctomycetes and their phenomic and genomic characterization uncovers novel biology.</title>
        <authorList>
            <person name="Wiegand S."/>
            <person name="Jogler M."/>
            <person name="Boedeker C."/>
            <person name="Pinto D."/>
            <person name="Vollmers J."/>
            <person name="Rivas-Marin E."/>
            <person name="Kohn T."/>
            <person name="Peeters S.H."/>
            <person name="Heuer A."/>
            <person name="Rast P."/>
            <person name="Oberbeckmann S."/>
            <person name="Bunk B."/>
            <person name="Jeske O."/>
            <person name="Meyerdierks A."/>
            <person name="Storesund J.E."/>
            <person name="Kallscheuer N."/>
            <person name="Luecker S."/>
            <person name="Lage O.M."/>
            <person name="Pohl T."/>
            <person name="Merkel B.J."/>
            <person name="Hornburger P."/>
            <person name="Mueller R.-W."/>
            <person name="Bruemmer F."/>
            <person name="Labrenz M."/>
            <person name="Spormann A.M."/>
            <person name="Op den Camp H."/>
            <person name="Overmann J."/>
            <person name="Amann R."/>
            <person name="Jetten M.S.M."/>
            <person name="Mascher T."/>
            <person name="Medema M.H."/>
            <person name="Devos D.P."/>
            <person name="Kaster A.-K."/>
            <person name="Ovreas L."/>
            <person name="Rohde M."/>
            <person name="Galperin M.Y."/>
            <person name="Jogler C."/>
        </authorList>
    </citation>
    <scope>NUCLEOTIDE SEQUENCE [LARGE SCALE GENOMIC DNA]</scope>
    <source>
        <strain evidence="1 2">K22_7</strain>
    </source>
</reference>
<evidence type="ECO:0000313" key="1">
    <source>
        <dbReference type="EMBL" id="QDT03930.1"/>
    </source>
</evidence>
<dbReference type="EMBL" id="CP036525">
    <property type="protein sequence ID" value="QDT03930.1"/>
    <property type="molecule type" value="Genomic_DNA"/>
</dbReference>
<protein>
    <submittedName>
        <fullName evidence="1">Uncharacterized protein</fullName>
    </submittedName>
</protein>
<dbReference type="AlphaFoldDB" id="A0A517N9X7"/>
<organism evidence="1 2">
    <name type="scientific">Rubripirellula lacrimiformis</name>
    <dbReference type="NCBI Taxonomy" id="1930273"/>
    <lineage>
        <taxon>Bacteria</taxon>
        <taxon>Pseudomonadati</taxon>
        <taxon>Planctomycetota</taxon>
        <taxon>Planctomycetia</taxon>
        <taxon>Pirellulales</taxon>
        <taxon>Pirellulaceae</taxon>
        <taxon>Rubripirellula</taxon>
    </lineage>
</organism>
<proteinExistence type="predicted"/>
<name>A0A517N9X7_9BACT</name>
<accession>A0A517N9X7</accession>
<keyword evidence="2" id="KW-1185">Reference proteome</keyword>
<evidence type="ECO:0000313" key="2">
    <source>
        <dbReference type="Proteomes" id="UP000318538"/>
    </source>
</evidence>